<name>A0A437PXJ5_9BACT</name>
<gene>
    <name evidence="1" type="ORF">EOJ36_03000</name>
</gene>
<sequence>MVVGLDTFSAHFKDFQDSYIIIGGTACDIIIEEAGFTPRATDDIDMILIVEALSPEFVAKFWEFIKQGKYTIQQKNQEERNCYRFAAPENPDYPKQLELFSKVPDVIDANEGAHLTPIPVEEGLSSLSAILLDETYYKYTIENSDIKEGVHFAAPHTLICLKAFAFLNNTERKAAGQNVRSVDIKKHKYDVFRMVMMLTENSQFDLPQTIKADMQKFIDTVKNELPSPEIFAANGFGNQDMGAIFNRLVKAFQLTAE</sequence>
<organism evidence="1 2">
    <name type="scientific">Sandaracinomonas limnophila</name>
    <dbReference type="NCBI Taxonomy" id="1862386"/>
    <lineage>
        <taxon>Bacteria</taxon>
        <taxon>Pseudomonadati</taxon>
        <taxon>Bacteroidota</taxon>
        <taxon>Cytophagia</taxon>
        <taxon>Cytophagales</taxon>
        <taxon>Flectobacillaceae</taxon>
        <taxon>Sandaracinomonas</taxon>
    </lineage>
</organism>
<accession>A0A437PXJ5</accession>
<comment type="caution">
    <text evidence="1">The sequence shown here is derived from an EMBL/GenBank/DDBJ whole genome shotgun (WGS) entry which is preliminary data.</text>
</comment>
<proteinExistence type="predicted"/>
<dbReference type="EMBL" id="SACY01000001">
    <property type="protein sequence ID" value="RVU26981.1"/>
    <property type="molecule type" value="Genomic_DNA"/>
</dbReference>
<evidence type="ECO:0008006" key="3">
    <source>
        <dbReference type="Google" id="ProtNLM"/>
    </source>
</evidence>
<dbReference type="AlphaFoldDB" id="A0A437PXJ5"/>
<evidence type="ECO:0000313" key="2">
    <source>
        <dbReference type="Proteomes" id="UP000282832"/>
    </source>
</evidence>
<evidence type="ECO:0000313" key="1">
    <source>
        <dbReference type="EMBL" id="RVU26981.1"/>
    </source>
</evidence>
<keyword evidence="2" id="KW-1185">Reference proteome</keyword>
<reference evidence="1 2" key="1">
    <citation type="submission" date="2019-01" db="EMBL/GenBank/DDBJ databases">
        <authorList>
            <person name="Chen W.-M."/>
        </authorList>
    </citation>
    <scope>NUCLEOTIDE SEQUENCE [LARGE SCALE GENOMIC DNA]</scope>
    <source>
        <strain evidence="1 2">FSY-15</strain>
    </source>
</reference>
<dbReference type="Proteomes" id="UP000282832">
    <property type="component" value="Unassembled WGS sequence"/>
</dbReference>
<protein>
    <recommendedName>
        <fullName evidence="3">Nucleotidyl transferase AbiEii toxin, Type IV TA system</fullName>
    </recommendedName>
</protein>
<dbReference type="OrthoDB" id="2289258at2"/>
<dbReference type="RefSeq" id="WP_127802532.1">
    <property type="nucleotide sequence ID" value="NZ_SACY01000001.1"/>
</dbReference>